<dbReference type="EMBL" id="CP029480">
    <property type="protein sequence ID" value="AWV98480.1"/>
    <property type="molecule type" value="Genomic_DNA"/>
</dbReference>
<evidence type="ECO:0000313" key="2">
    <source>
        <dbReference type="Proteomes" id="UP000249873"/>
    </source>
</evidence>
<dbReference type="OrthoDB" id="5458950at2"/>
<dbReference type="AlphaFoldDB" id="A0A2Z4GBP5"/>
<accession>A0A2Z4GBP5</accession>
<evidence type="ECO:0000313" key="1">
    <source>
        <dbReference type="EMBL" id="AWV98480.1"/>
    </source>
</evidence>
<name>A0A2Z4GBP5_9BACT</name>
<organism evidence="1 2">
    <name type="scientific">Arcticibacterium luteifluviistationis</name>
    <dbReference type="NCBI Taxonomy" id="1784714"/>
    <lineage>
        <taxon>Bacteria</taxon>
        <taxon>Pseudomonadati</taxon>
        <taxon>Bacteroidota</taxon>
        <taxon>Cytophagia</taxon>
        <taxon>Cytophagales</taxon>
        <taxon>Leadbetterellaceae</taxon>
        <taxon>Arcticibacterium</taxon>
    </lineage>
</organism>
<proteinExistence type="predicted"/>
<dbReference type="Proteomes" id="UP000249873">
    <property type="component" value="Chromosome"/>
</dbReference>
<gene>
    <name evidence="1" type="ORF">DJ013_09975</name>
</gene>
<sequence length="173" mass="20521">MDNQKSTFIRNEVWALTIAGAFQRSNIYKKEATETQREVFKKELRASVDKLVKAYEAKAIKPEIHLQNIESVVQFFKKYDFINNEYSRFGIAQKVLNLYLKYLWVLNLVKVPPHFPVDRQIQYLLKIKESDIEPWTTMKESRKYMDIINLAQTKLEPIDNNCIASLELRLFNK</sequence>
<protein>
    <submittedName>
        <fullName evidence="1">Uncharacterized protein</fullName>
    </submittedName>
</protein>
<reference evidence="1 2" key="1">
    <citation type="submission" date="2018-05" db="EMBL/GenBank/DDBJ databases">
        <title>Complete genome sequence of Arcticibacterium luteifluviistationis SM1504T, a cytophagaceae bacterium isolated from Arctic surface seawater.</title>
        <authorList>
            <person name="Li Y."/>
            <person name="Qin Q.-L."/>
        </authorList>
    </citation>
    <scope>NUCLEOTIDE SEQUENCE [LARGE SCALE GENOMIC DNA]</scope>
    <source>
        <strain evidence="1 2">SM1504</strain>
    </source>
</reference>
<dbReference type="RefSeq" id="WP_111371673.1">
    <property type="nucleotide sequence ID" value="NZ_CP029480.1"/>
</dbReference>
<keyword evidence="2" id="KW-1185">Reference proteome</keyword>
<dbReference type="KEGG" id="als:DJ013_09975"/>